<feature type="region of interest" description="Disordered" evidence="2">
    <location>
        <begin position="525"/>
        <end position="636"/>
    </location>
</feature>
<dbReference type="InterPro" id="IPR035979">
    <property type="entry name" value="RBD_domain_sf"/>
</dbReference>
<dbReference type="PROSITE" id="PS50800">
    <property type="entry name" value="SAP"/>
    <property type="match status" value="1"/>
</dbReference>
<feature type="compositionally biased region" description="Polar residues" evidence="2">
    <location>
        <begin position="115"/>
        <end position="130"/>
    </location>
</feature>
<dbReference type="PANTHER" id="PTHR47031">
    <property type="entry name" value="SAP DNA-BINDING DOMAIN-CONTAINING PROTEIN"/>
    <property type="match status" value="1"/>
</dbReference>
<dbReference type="InterPro" id="IPR003034">
    <property type="entry name" value="SAP_dom"/>
</dbReference>
<keyword evidence="6" id="KW-1185">Reference proteome</keyword>
<feature type="compositionally biased region" description="Basic and acidic residues" evidence="2">
    <location>
        <begin position="596"/>
        <end position="611"/>
    </location>
</feature>
<dbReference type="InterPro" id="IPR036361">
    <property type="entry name" value="SAP_dom_sf"/>
</dbReference>
<evidence type="ECO:0000256" key="2">
    <source>
        <dbReference type="SAM" id="MobiDB-lite"/>
    </source>
</evidence>
<evidence type="ECO:0000256" key="1">
    <source>
        <dbReference type="PROSITE-ProRule" id="PRU00176"/>
    </source>
</evidence>
<dbReference type="Pfam" id="PF02037">
    <property type="entry name" value="SAP"/>
    <property type="match status" value="1"/>
</dbReference>
<dbReference type="PROSITE" id="PS50102">
    <property type="entry name" value="RRM"/>
    <property type="match status" value="1"/>
</dbReference>
<dbReference type="AlphaFoldDB" id="A0AAV9GJ34"/>
<feature type="compositionally biased region" description="Basic and acidic residues" evidence="2">
    <location>
        <begin position="566"/>
        <end position="588"/>
    </location>
</feature>
<feature type="compositionally biased region" description="Low complexity" evidence="2">
    <location>
        <begin position="142"/>
        <end position="157"/>
    </location>
</feature>
<keyword evidence="1" id="KW-0694">RNA-binding</keyword>
<sequence>MATDWSRLTVADLRVELRRRGLPPTGKKADLVERLTSADNEAPSDEKPADEAPDQTSDQADNCPVAVDSPKDEAASSEPHMSPAKGADAADEFDKTTKDLAAGSQSPPPKEVTTADATTQPALEPSTSAPSDEPTLKKNEETASAEPASAALEVSQDPSRKRRSRSPPPDDEISRKRARPSEGEQDTMPLDILSGKDVSYAILEPTVPSHRPDSRAEPPSDENEQHAKRDASMALEDRMDYRHEEDLRPTSRDRDTRLSHDSIRNEDDRQVAPAEHPATPALYIKNFMRPLRDSELRDYLCELATPRGAEIDLDAVEDFFLDQIRTHAFVLFRNTSSASRVRVALHGQVWPDERNRKALWVDFIPPEKIADWADQEKTEGGRGTRWEVRYDFDHDGNATARLTNATLEPPRQPARLEEQRPPASAPASSIPTGPSRPFGGVEGAPLGPRGRGSASYRQDAFPAASGEWTHAGPSIAFKPVPKDLAERRIDNMRSYYTKDRYRDMGREDEINRYTFENQDGFVDRGKENFVGIRPPHREREVQQRRAMERGNRGQSSSTHAPPIPRGGDRYYGTDRDGDRNGGYRDEAGRNGGRSGGYRDEPNYGGEPRSRLDGAIMPTFDAYRGGGRGGRRGWNRR</sequence>
<reference evidence="5" key="1">
    <citation type="journal article" date="2023" name="Mol. Phylogenet. Evol.">
        <title>Genome-scale phylogeny and comparative genomics of the fungal order Sordariales.</title>
        <authorList>
            <person name="Hensen N."/>
            <person name="Bonometti L."/>
            <person name="Westerberg I."/>
            <person name="Brannstrom I.O."/>
            <person name="Guillou S."/>
            <person name="Cros-Aarteil S."/>
            <person name="Calhoun S."/>
            <person name="Haridas S."/>
            <person name="Kuo A."/>
            <person name="Mondo S."/>
            <person name="Pangilinan J."/>
            <person name="Riley R."/>
            <person name="LaButti K."/>
            <person name="Andreopoulos B."/>
            <person name="Lipzen A."/>
            <person name="Chen C."/>
            <person name="Yan M."/>
            <person name="Daum C."/>
            <person name="Ng V."/>
            <person name="Clum A."/>
            <person name="Steindorff A."/>
            <person name="Ohm R.A."/>
            <person name="Martin F."/>
            <person name="Silar P."/>
            <person name="Natvig D.O."/>
            <person name="Lalanne C."/>
            <person name="Gautier V."/>
            <person name="Ament-Velasquez S.L."/>
            <person name="Kruys A."/>
            <person name="Hutchinson M.I."/>
            <person name="Powell A.J."/>
            <person name="Barry K."/>
            <person name="Miller A.N."/>
            <person name="Grigoriev I.V."/>
            <person name="Debuchy R."/>
            <person name="Gladieux P."/>
            <person name="Hiltunen Thoren M."/>
            <person name="Johannesson H."/>
        </authorList>
    </citation>
    <scope>NUCLEOTIDE SEQUENCE</scope>
    <source>
        <strain evidence="5">PSN243</strain>
    </source>
</reference>
<evidence type="ECO:0000313" key="5">
    <source>
        <dbReference type="EMBL" id="KAK4448082.1"/>
    </source>
</evidence>
<feature type="domain" description="RRM" evidence="3">
    <location>
        <begin position="280"/>
        <end position="366"/>
    </location>
</feature>
<dbReference type="PANTHER" id="PTHR47031:SF3">
    <property type="entry name" value="SAP DOMAIN-CONTAINING PROTEIN"/>
    <property type="match status" value="1"/>
</dbReference>
<feature type="compositionally biased region" description="Basic and acidic residues" evidence="2">
    <location>
        <begin position="210"/>
        <end position="270"/>
    </location>
</feature>
<dbReference type="InterPro" id="IPR012677">
    <property type="entry name" value="Nucleotide-bd_a/b_plait_sf"/>
</dbReference>
<dbReference type="SUPFAM" id="SSF68906">
    <property type="entry name" value="SAP domain"/>
    <property type="match status" value="1"/>
</dbReference>
<dbReference type="Gene3D" id="1.10.720.30">
    <property type="entry name" value="SAP domain"/>
    <property type="match status" value="1"/>
</dbReference>
<feature type="region of interest" description="Disordered" evidence="2">
    <location>
        <begin position="18"/>
        <end position="276"/>
    </location>
</feature>
<evidence type="ECO:0000259" key="4">
    <source>
        <dbReference type="PROSITE" id="PS50800"/>
    </source>
</evidence>
<evidence type="ECO:0000259" key="3">
    <source>
        <dbReference type="PROSITE" id="PS50102"/>
    </source>
</evidence>
<feature type="compositionally biased region" description="Basic and acidic residues" evidence="2">
    <location>
        <begin position="172"/>
        <end position="182"/>
    </location>
</feature>
<dbReference type="EMBL" id="MU865945">
    <property type="protein sequence ID" value="KAK4448082.1"/>
    <property type="molecule type" value="Genomic_DNA"/>
</dbReference>
<gene>
    <name evidence="5" type="ORF">QBC34DRAFT_118525</name>
</gene>
<comment type="caution">
    <text evidence="5">The sequence shown here is derived from an EMBL/GenBank/DDBJ whole genome shotgun (WGS) entry which is preliminary data.</text>
</comment>
<proteinExistence type="predicted"/>
<feature type="region of interest" description="Disordered" evidence="2">
    <location>
        <begin position="402"/>
        <end position="457"/>
    </location>
</feature>
<dbReference type="Proteomes" id="UP001321760">
    <property type="component" value="Unassembled WGS sequence"/>
</dbReference>
<reference evidence="5" key="2">
    <citation type="submission" date="2023-05" db="EMBL/GenBank/DDBJ databases">
        <authorList>
            <consortium name="Lawrence Berkeley National Laboratory"/>
            <person name="Steindorff A."/>
            <person name="Hensen N."/>
            <person name="Bonometti L."/>
            <person name="Westerberg I."/>
            <person name="Brannstrom I.O."/>
            <person name="Guillou S."/>
            <person name="Cros-Aarteil S."/>
            <person name="Calhoun S."/>
            <person name="Haridas S."/>
            <person name="Kuo A."/>
            <person name="Mondo S."/>
            <person name="Pangilinan J."/>
            <person name="Riley R."/>
            <person name="Labutti K."/>
            <person name="Andreopoulos B."/>
            <person name="Lipzen A."/>
            <person name="Chen C."/>
            <person name="Yanf M."/>
            <person name="Daum C."/>
            <person name="Ng V."/>
            <person name="Clum A."/>
            <person name="Ohm R."/>
            <person name="Martin F."/>
            <person name="Silar P."/>
            <person name="Natvig D."/>
            <person name="Lalanne C."/>
            <person name="Gautier V."/>
            <person name="Ament-Velasquez S.L."/>
            <person name="Kruys A."/>
            <person name="Hutchinson M.I."/>
            <person name="Powell A.J."/>
            <person name="Barry K."/>
            <person name="Miller A.N."/>
            <person name="Grigoriev I.V."/>
            <person name="Debuchy R."/>
            <person name="Gladieux P."/>
            <person name="Thoren M.H."/>
            <person name="Johannesson H."/>
        </authorList>
    </citation>
    <scope>NUCLEOTIDE SEQUENCE</scope>
    <source>
        <strain evidence="5">PSN243</strain>
    </source>
</reference>
<feature type="compositionally biased region" description="Basic and acidic residues" evidence="2">
    <location>
        <begin position="535"/>
        <end position="551"/>
    </location>
</feature>
<dbReference type="InterPro" id="IPR000504">
    <property type="entry name" value="RRM_dom"/>
</dbReference>
<dbReference type="SUPFAM" id="SSF54928">
    <property type="entry name" value="RNA-binding domain, RBD"/>
    <property type="match status" value="1"/>
</dbReference>
<evidence type="ECO:0008006" key="7">
    <source>
        <dbReference type="Google" id="ProtNLM"/>
    </source>
</evidence>
<dbReference type="InterPro" id="IPR034257">
    <property type="entry name" value="Acinus_RRM"/>
</dbReference>
<evidence type="ECO:0000313" key="6">
    <source>
        <dbReference type="Proteomes" id="UP001321760"/>
    </source>
</evidence>
<dbReference type="SMART" id="SM00513">
    <property type="entry name" value="SAP"/>
    <property type="match status" value="1"/>
</dbReference>
<name>A0AAV9GJ34_9PEZI</name>
<dbReference type="GO" id="GO:0003723">
    <property type="term" value="F:RNA binding"/>
    <property type="evidence" value="ECO:0007669"/>
    <property type="project" value="UniProtKB-UniRule"/>
</dbReference>
<accession>A0AAV9GJ34</accession>
<dbReference type="CDD" id="cd12432">
    <property type="entry name" value="RRM_ACINU"/>
    <property type="match status" value="1"/>
</dbReference>
<dbReference type="Gene3D" id="3.30.70.330">
    <property type="match status" value="1"/>
</dbReference>
<protein>
    <recommendedName>
        <fullName evidence="7">SAP domain-containing protein</fullName>
    </recommendedName>
</protein>
<feature type="domain" description="SAP" evidence="4">
    <location>
        <begin position="5"/>
        <end position="39"/>
    </location>
</feature>
<organism evidence="5 6">
    <name type="scientific">Podospora aff. communis PSN243</name>
    <dbReference type="NCBI Taxonomy" id="3040156"/>
    <lineage>
        <taxon>Eukaryota</taxon>
        <taxon>Fungi</taxon>
        <taxon>Dikarya</taxon>
        <taxon>Ascomycota</taxon>
        <taxon>Pezizomycotina</taxon>
        <taxon>Sordariomycetes</taxon>
        <taxon>Sordariomycetidae</taxon>
        <taxon>Sordariales</taxon>
        <taxon>Podosporaceae</taxon>
        <taxon>Podospora</taxon>
    </lineage>
</organism>